<comment type="caution">
    <text evidence="7">The sequence shown here is derived from an EMBL/GenBank/DDBJ whole genome shotgun (WGS) entry which is preliminary data.</text>
</comment>
<comment type="catalytic activity">
    <reaction evidence="5">
        <text>(S)-ureidoglycolate = urea + glyoxylate</text>
        <dbReference type="Rhea" id="RHEA:11304"/>
        <dbReference type="ChEBI" id="CHEBI:16199"/>
        <dbReference type="ChEBI" id="CHEBI:36655"/>
        <dbReference type="ChEBI" id="CHEBI:57296"/>
        <dbReference type="EC" id="4.3.2.3"/>
    </reaction>
</comment>
<evidence type="ECO:0000256" key="1">
    <source>
        <dbReference type="ARBA" id="ARBA00009242"/>
    </source>
</evidence>
<keyword evidence="8" id="KW-1185">Reference proteome</keyword>
<comment type="subunit">
    <text evidence="2">Homodimer.</text>
</comment>
<dbReference type="Pfam" id="PF04115">
    <property type="entry name" value="Ureidogly_lyase"/>
    <property type="match status" value="2"/>
</dbReference>
<dbReference type="InterPro" id="IPR015908">
    <property type="entry name" value="Allantoicase_dom"/>
</dbReference>
<feature type="domain" description="Allantoicase" evidence="6">
    <location>
        <begin position="204"/>
        <end position="357"/>
    </location>
</feature>
<dbReference type="GeneID" id="77728427"/>
<dbReference type="Pfam" id="PF03561">
    <property type="entry name" value="Allantoicase"/>
    <property type="match status" value="2"/>
</dbReference>
<dbReference type="InterPro" id="IPR008979">
    <property type="entry name" value="Galactose-bd-like_sf"/>
</dbReference>
<sequence length="830" mass="89949">MTEYKQIPLEQFDSELKSKYVEVSSAALGGQVLSCSDDFFASKDNLIKPGPSVSMKGQFGPTGALYDGWESRRHSPTFDWVIIKLAAPTSNVHYVDIDTSHFSGNEAPFSSVHALKGDTTKLSDKDPRWEEILPKVELGPNSRHIFELGSKGKEGSFSALMVGMIPDGGMARFRAYGLPVPPTPLSTLPAALTAPINLLDPLFGARIISCSDANFSPPGNLLLPGRGHDMSDGWETRRSQLNRGKYGPGGALEGQERSEWVIAKLAGTGVVRYVEVDTAYHPGNYPVACKVEAIQSEQDTPAENAQWTLIVDKKPLGPHRQHFFDVERSVGEQIFSHVRLSTFPDGGLKRLRIFGHPLASSPNLTSASPPNIPALPLTVEAFKPYGDVIQGFDLPTSAPKGIKVALANQGTAWKIDRLAKVEETYPAGLLKRGGLGVGVIRQQSHYETKNGCEIPVSTLERHAATTQSFIPMGKTAPEGTEELAPGGAYIAVVAFNGKDDKPDLSTLRAFFITSSQGVSYHAGIWHHSMLSVDGPGDYACVEAQVGDPGLVMDCEFHSDKFCTIVVPPYTDQHRPVSIPRRTLTHPRPAEKEQHSVFESVTNFLQDHAATGTTTSHHPADPTHPVHPVPISPELWAPFGALIRAYPDVAERGAGQEVLVNEKGKAEKYTRLAPILSTYPEEAGAKASIGVYRATRKVGLERGKVFDVRLMERHPHTTQAFIPMNKGTWEGKGESPLPPGGAFLVVVAKNGPNDRPDPSTLRSFIMESSTGLSYAAGTWHHPVLVLDSTLDLACIETQVSTGVGEEPDARDCELLSWEGAEVFGRIAVPEL</sequence>
<dbReference type="PANTHER" id="PTHR12045:SF3">
    <property type="entry name" value="INACTIVE ALLANTOICASE-RELATED"/>
    <property type="match status" value="1"/>
</dbReference>
<dbReference type="NCBIfam" id="TIGR02961">
    <property type="entry name" value="allantoicase"/>
    <property type="match status" value="1"/>
</dbReference>
<dbReference type="PANTHER" id="PTHR12045">
    <property type="entry name" value="ALLANTOICASE"/>
    <property type="match status" value="1"/>
</dbReference>
<accession>A0AA38LRT1</accession>
<dbReference type="InterPro" id="IPR011051">
    <property type="entry name" value="RmlC_Cupin_sf"/>
</dbReference>
<dbReference type="RefSeq" id="XP_052941621.1">
    <property type="nucleotide sequence ID" value="XM_053089222.1"/>
</dbReference>
<dbReference type="Gene3D" id="2.60.120.480">
    <property type="entry name" value="Ureidoglycolate hydrolase"/>
    <property type="match status" value="2"/>
</dbReference>
<dbReference type="GO" id="GO:0006144">
    <property type="term" value="P:purine nucleobase metabolic process"/>
    <property type="evidence" value="ECO:0007669"/>
    <property type="project" value="UniProtKB-KW"/>
</dbReference>
<dbReference type="SUPFAM" id="SSF51182">
    <property type="entry name" value="RmlC-like cupins"/>
    <property type="match status" value="2"/>
</dbReference>
<dbReference type="AlphaFoldDB" id="A0AA38LRT1"/>
<keyword evidence="3" id="KW-0659">Purine metabolism</keyword>
<organism evidence="7 8">
    <name type="scientific">Dioszegia hungarica</name>
    <dbReference type="NCBI Taxonomy" id="4972"/>
    <lineage>
        <taxon>Eukaryota</taxon>
        <taxon>Fungi</taxon>
        <taxon>Dikarya</taxon>
        <taxon>Basidiomycota</taxon>
        <taxon>Agaricomycotina</taxon>
        <taxon>Tremellomycetes</taxon>
        <taxon>Tremellales</taxon>
        <taxon>Bulleribasidiaceae</taxon>
        <taxon>Dioszegia</taxon>
    </lineage>
</organism>
<dbReference type="GO" id="GO:0004037">
    <property type="term" value="F:allantoicase activity"/>
    <property type="evidence" value="ECO:0007669"/>
    <property type="project" value="InterPro"/>
</dbReference>
<evidence type="ECO:0000256" key="2">
    <source>
        <dbReference type="ARBA" id="ARBA00011738"/>
    </source>
</evidence>
<evidence type="ECO:0000256" key="5">
    <source>
        <dbReference type="ARBA" id="ARBA00047684"/>
    </source>
</evidence>
<keyword evidence="4" id="KW-0456">Lyase</keyword>
<evidence type="ECO:0000256" key="3">
    <source>
        <dbReference type="ARBA" id="ARBA00022631"/>
    </source>
</evidence>
<evidence type="ECO:0000256" key="4">
    <source>
        <dbReference type="ARBA" id="ARBA00023239"/>
    </source>
</evidence>
<gene>
    <name evidence="7" type="ORF">MKK02DRAFT_35623</name>
</gene>
<evidence type="ECO:0000259" key="6">
    <source>
        <dbReference type="Pfam" id="PF03561"/>
    </source>
</evidence>
<dbReference type="InterPro" id="IPR047233">
    <property type="entry name" value="UAH_cupin"/>
</dbReference>
<feature type="domain" description="Allantoicase" evidence="6">
    <location>
        <begin position="29"/>
        <end position="178"/>
    </location>
</feature>
<protein>
    <submittedName>
        <fullName evidence="7">Allantoicase</fullName>
    </submittedName>
</protein>
<dbReference type="GO" id="GO:0004848">
    <property type="term" value="F:ureidoglycolate hydrolase activity"/>
    <property type="evidence" value="ECO:0007669"/>
    <property type="project" value="InterPro"/>
</dbReference>
<dbReference type="CDD" id="cd20298">
    <property type="entry name" value="cupin_UAH"/>
    <property type="match status" value="2"/>
</dbReference>
<name>A0AA38LRT1_9TREE</name>
<proteinExistence type="inferred from homology"/>
<evidence type="ECO:0000313" key="7">
    <source>
        <dbReference type="EMBL" id="KAI9631844.1"/>
    </source>
</evidence>
<dbReference type="InterPro" id="IPR024060">
    <property type="entry name" value="Ureidoglycolate_lyase_dom_sf"/>
</dbReference>
<dbReference type="InterPro" id="IPR005164">
    <property type="entry name" value="Allantoicase"/>
</dbReference>
<reference evidence="7" key="1">
    <citation type="journal article" date="2022" name="G3 (Bethesda)">
        <title>High quality genome of the basidiomycete yeast Dioszegia hungarica PDD-24b-2 isolated from cloud water.</title>
        <authorList>
            <person name="Jarrige D."/>
            <person name="Haridas S."/>
            <person name="Bleykasten-Grosshans C."/>
            <person name="Joly M."/>
            <person name="Nadalig T."/>
            <person name="Sancelme M."/>
            <person name="Vuilleumier S."/>
            <person name="Grigoriev I.V."/>
            <person name="Amato P."/>
            <person name="Bringel F."/>
        </authorList>
    </citation>
    <scope>NUCLEOTIDE SEQUENCE</scope>
    <source>
        <strain evidence="7">PDD-24b-2</strain>
    </source>
</reference>
<comment type="similarity">
    <text evidence="1">Belongs to the allantoicase family.</text>
</comment>
<dbReference type="Gene3D" id="2.60.120.260">
    <property type="entry name" value="Galactose-binding domain-like"/>
    <property type="match status" value="2"/>
</dbReference>
<dbReference type="InterPro" id="IPR007247">
    <property type="entry name" value="Ureidogly_lyase"/>
</dbReference>
<evidence type="ECO:0000313" key="8">
    <source>
        <dbReference type="Proteomes" id="UP001164286"/>
    </source>
</evidence>
<dbReference type="GO" id="GO:0050385">
    <property type="term" value="F:ureidoglycolate lyase activity"/>
    <property type="evidence" value="ECO:0007669"/>
    <property type="project" value="UniProtKB-EC"/>
</dbReference>
<dbReference type="SUPFAM" id="SSF49785">
    <property type="entry name" value="Galactose-binding domain-like"/>
    <property type="match status" value="2"/>
</dbReference>
<dbReference type="Proteomes" id="UP001164286">
    <property type="component" value="Unassembled WGS sequence"/>
</dbReference>
<dbReference type="GO" id="GO:0000256">
    <property type="term" value="P:allantoin catabolic process"/>
    <property type="evidence" value="ECO:0007669"/>
    <property type="project" value="InterPro"/>
</dbReference>
<dbReference type="EMBL" id="JAKWFO010000016">
    <property type="protein sequence ID" value="KAI9631844.1"/>
    <property type="molecule type" value="Genomic_DNA"/>
</dbReference>